<dbReference type="Gene3D" id="3.40.50.12780">
    <property type="entry name" value="N-terminal domain of ligase-like"/>
    <property type="match status" value="1"/>
</dbReference>
<reference evidence="2" key="1">
    <citation type="submission" date="2024-06" db="EMBL/GenBank/DDBJ databases">
        <authorList>
            <consortium name="consrtm"/>
            <person name="Uemura M."/>
            <person name="Terahara T."/>
        </authorList>
    </citation>
    <scope>NUCLEOTIDE SEQUENCE</scope>
    <source>
        <strain evidence="2">KM77-8</strain>
    </source>
</reference>
<dbReference type="SUPFAM" id="SSF56801">
    <property type="entry name" value="Acetyl-CoA synthetase-like"/>
    <property type="match status" value="1"/>
</dbReference>
<feature type="domain" description="AMP-dependent synthetase/ligase" evidence="1">
    <location>
        <begin position="1"/>
        <end position="87"/>
    </location>
</feature>
<gene>
    <name evidence="2" type="ORF">SHKM778_47220</name>
</gene>
<proteinExistence type="predicted"/>
<protein>
    <recommendedName>
        <fullName evidence="1">AMP-dependent synthetase/ligase domain-containing protein</fullName>
    </recommendedName>
</protein>
<evidence type="ECO:0000259" key="1">
    <source>
        <dbReference type="Pfam" id="PF00501"/>
    </source>
</evidence>
<dbReference type="AlphaFoldDB" id="A0AAT9HLU5"/>
<name>A0AAT9HLU5_9ACTN</name>
<evidence type="ECO:0000313" key="2">
    <source>
        <dbReference type="EMBL" id="BFO18334.1"/>
    </source>
</evidence>
<dbReference type="Pfam" id="PF00501">
    <property type="entry name" value="AMP-binding"/>
    <property type="match status" value="1"/>
</dbReference>
<accession>A0AAT9HLU5</accession>
<dbReference type="InterPro" id="IPR000873">
    <property type="entry name" value="AMP-dep_synth/lig_dom"/>
</dbReference>
<reference evidence="2" key="2">
    <citation type="submission" date="2024-07" db="EMBL/GenBank/DDBJ databases">
        <title>Streptomyces haneummycinica sp. nov., a new antibiotic-producing actinobacterium isolated from marine sediment.</title>
        <authorList>
            <person name="Uemura M."/>
            <person name="Hamada M."/>
            <person name="Hirano S."/>
            <person name="Kobayashi K."/>
            <person name="Ohshiro T."/>
            <person name="Kobayashi T."/>
            <person name="Terahara T."/>
        </authorList>
    </citation>
    <scope>NUCLEOTIDE SEQUENCE</scope>
    <source>
        <strain evidence="2">KM77-8</strain>
    </source>
</reference>
<sequence length="150" mass="16089">MTFEELLAQSYRIARALERTGHSRHEGIVCLTANSPEMIALRLAAHVLGSRFTALNVNTAGDVAGCHEILARARPGVLVVDRRGAEALAEPVPGMLTLGVPGEGATCWPWPPKSPGSRCARAPVRRTSPCWSLRAARRESGGARSTRSPR</sequence>
<dbReference type="InterPro" id="IPR042099">
    <property type="entry name" value="ANL_N_sf"/>
</dbReference>
<dbReference type="EMBL" id="AP035768">
    <property type="protein sequence ID" value="BFO18334.1"/>
    <property type="molecule type" value="Genomic_DNA"/>
</dbReference>
<organism evidence="2">
    <name type="scientific">Streptomyces haneummycinicus</name>
    <dbReference type="NCBI Taxonomy" id="3074435"/>
    <lineage>
        <taxon>Bacteria</taxon>
        <taxon>Bacillati</taxon>
        <taxon>Actinomycetota</taxon>
        <taxon>Actinomycetes</taxon>
        <taxon>Kitasatosporales</taxon>
        <taxon>Streptomycetaceae</taxon>
        <taxon>Streptomyces</taxon>
    </lineage>
</organism>